<dbReference type="Gene3D" id="2.60.40.20">
    <property type="entry name" value="Alpha-amylase inhibitor"/>
    <property type="match status" value="1"/>
</dbReference>
<dbReference type="AlphaFoldDB" id="A0A5M3XG43"/>
<dbReference type="InterPro" id="IPR036379">
    <property type="entry name" value="A-amylase_inhib_sf"/>
</dbReference>
<proteinExistence type="predicted"/>
<accession>A0A5M3XG43</accession>
<protein>
    <submittedName>
        <fullName evidence="1">Uncharacterized protein</fullName>
    </submittedName>
</protein>
<sequence length="58" mass="6758">MRTFNHVVIFNNCPFAHNIKIIWNNAPDTECYRLGSGRTWDKAAYSWPFASYDTTVLC</sequence>
<evidence type="ECO:0000313" key="1">
    <source>
        <dbReference type="EMBL" id="GES18571.1"/>
    </source>
</evidence>
<reference evidence="1 2" key="1">
    <citation type="submission" date="2019-10" db="EMBL/GenBank/DDBJ databases">
        <title>Whole genome shotgun sequence of Acrocarpospora pleiomorpha NBRC 16267.</title>
        <authorList>
            <person name="Ichikawa N."/>
            <person name="Kimura A."/>
            <person name="Kitahashi Y."/>
            <person name="Komaki H."/>
            <person name="Oguchi A."/>
        </authorList>
    </citation>
    <scope>NUCLEOTIDE SEQUENCE [LARGE SCALE GENOMIC DNA]</scope>
    <source>
        <strain evidence="1 2">NBRC 16267</strain>
    </source>
</reference>
<name>A0A5M3XG43_9ACTN</name>
<keyword evidence="2" id="KW-1185">Reference proteome</keyword>
<gene>
    <name evidence="1" type="ORF">Aple_014660</name>
</gene>
<comment type="caution">
    <text evidence="1">The sequence shown here is derived from an EMBL/GenBank/DDBJ whole genome shotgun (WGS) entry which is preliminary data.</text>
</comment>
<dbReference type="GO" id="GO:0015066">
    <property type="term" value="F:alpha-amylase inhibitor activity"/>
    <property type="evidence" value="ECO:0007669"/>
    <property type="project" value="InterPro"/>
</dbReference>
<dbReference type="EMBL" id="BLAF01000008">
    <property type="protein sequence ID" value="GES18571.1"/>
    <property type="molecule type" value="Genomic_DNA"/>
</dbReference>
<organism evidence="1 2">
    <name type="scientific">Acrocarpospora pleiomorpha</name>
    <dbReference type="NCBI Taxonomy" id="90975"/>
    <lineage>
        <taxon>Bacteria</taxon>
        <taxon>Bacillati</taxon>
        <taxon>Actinomycetota</taxon>
        <taxon>Actinomycetes</taxon>
        <taxon>Streptosporangiales</taxon>
        <taxon>Streptosporangiaceae</taxon>
        <taxon>Acrocarpospora</taxon>
    </lineage>
</organism>
<evidence type="ECO:0000313" key="2">
    <source>
        <dbReference type="Proteomes" id="UP000377595"/>
    </source>
</evidence>
<dbReference type="Proteomes" id="UP000377595">
    <property type="component" value="Unassembled WGS sequence"/>
</dbReference>